<dbReference type="InterPro" id="IPR050375">
    <property type="entry name" value="MFS_TsgA-like"/>
</dbReference>
<keyword evidence="3" id="KW-1133">Transmembrane helix</keyword>
<feature type="transmembrane region" description="Helical" evidence="3">
    <location>
        <begin position="52"/>
        <end position="73"/>
    </location>
</feature>
<gene>
    <name evidence="4" type="ORF">ACFSR8_10105</name>
</gene>
<accession>A0ABW5TBE2</accession>
<keyword evidence="5" id="KW-1185">Reference proteome</keyword>
<feature type="transmembrane region" description="Helical" evidence="3">
    <location>
        <begin position="85"/>
        <end position="102"/>
    </location>
</feature>
<evidence type="ECO:0000256" key="1">
    <source>
        <dbReference type="ARBA" id="ARBA00004429"/>
    </source>
</evidence>
<dbReference type="PANTHER" id="PTHR43702">
    <property type="entry name" value="L-FUCOSE-PROTON SYMPORTER"/>
    <property type="match status" value="1"/>
</dbReference>
<evidence type="ECO:0008006" key="6">
    <source>
        <dbReference type="Google" id="ProtNLM"/>
    </source>
</evidence>
<keyword evidence="2" id="KW-1003">Cell membrane</keyword>
<keyword evidence="3" id="KW-0472">Membrane</keyword>
<dbReference type="Proteomes" id="UP001597476">
    <property type="component" value="Unassembled WGS sequence"/>
</dbReference>
<evidence type="ECO:0000313" key="4">
    <source>
        <dbReference type="EMBL" id="MFD2726566.1"/>
    </source>
</evidence>
<proteinExistence type="predicted"/>
<comment type="subcellular location">
    <subcellularLocation>
        <location evidence="1">Cell inner membrane</location>
        <topology evidence="1">Multi-pass membrane protein</topology>
    </subcellularLocation>
</comment>
<dbReference type="InterPro" id="IPR036259">
    <property type="entry name" value="MFS_trans_sf"/>
</dbReference>
<evidence type="ECO:0000313" key="5">
    <source>
        <dbReference type="Proteomes" id="UP001597476"/>
    </source>
</evidence>
<dbReference type="EMBL" id="JBHULY010000019">
    <property type="protein sequence ID" value="MFD2726566.1"/>
    <property type="molecule type" value="Genomic_DNA"/>
</dbReference>
<sequence length="139" mass="15622">MTNQNNKSALATLVTVFFFWGFIGTSNAVFVPFCKTYFNIGQFQYQLVDFAFSGAYYFGGLFCSIMWPCIFTLGIADLGKYTSQGSVFLILMILSGAIILPFQGKLADVFNIQYTYWIAVACFTYLLFFASGIKRALDK</sequence>
<reference evidence="5" key="1">
    <citation type="journal article" date="2019" name="Int. J. Syst. Evol. Microbiol.">
        <title>The Global Catalogue of Microorganisms (GCM) 10K type strain sequencing project: providing services to taxonomists for standard genome sequencing and annotation.</title>
        <authorList>
            <consortium name="The Broad Institute Genomics Platform"/>
            <consortium name="The Broad Institute Genome Sequencing Center for Infectious Disease"/>
            <person name="Wu L."/>
            <person name="Ma J."/>
        </authorList>
    </citation>
    <scope>NUCLEOTIDE SEQUENCE [LARGE SCALE GENOMIC DNA]</scope>
    <source>
        <strain evidence="5">KCTC 42398</strain>
    </source>
</reference>
<protein>
    <recommendedName>
        <fullName evidence="6">MFS transporter</fullName>
    </recommendedName>
</protein>
<feature type="transmembrane region" description="Helical" evidence="3">
    <location>
        <begin position="114"/>
        <end position="133"/>
    </location>
</feature>
<dbReference type="Gene3D" id="1.20.1250.20">
    <property type="entry name" value="MFS general substrate transporter like domains"/>
    <property type="match status" value="1"/>
</dbReference>
<evidence type="ECO:0000256" key="2">
    <source>
        <dbReference type="ARBA" id="ARBA00022475"/>
    </source>
</evidence>
<evidence type="ECO:0000256" key="3">
    <source>
        <dbReference type="SAM" id="Phobius"/>
    </source>
</evidence>
<organism evidence="4 5">
    <name type="scientific">Hyunsoonleella rubra</name>
    <dbReference type="NCBI Taxonomy" id="1737062"/>
    <lineage>
        <taxon>Bacteria</taxon>
        <taxon>Pseudomonadati</taxon>
        <taxon>Bacteroidota</taxon>
        <taxon>Flavobacteriia</taxon>
        <taxon>Flavobacteriales</taxon>
        <taxon>Flavobacteriaceae</taxon>
    </lineage>
</organism>
<name>A0ABW5TBE2_9FLAO</name>
<keyword evidence="3" id="KW-0812">Transmembrane</keyword>
<comment type="caution">
    <text evidence="4">The sequence shown here is derived from an EMBL/GenBank/DDBJ whole genome shotgun (WGS) entry which is preliminary data.</text>
</comment>
<dbReference type="PANTHER" id="PTHR43702:SF3">
    <property type="entry name" value="PROTEIN TSGA"/>
    <property type="match status" value="1"/>
</dbReference>
<dbReference type="RefSeq" id="WP_380291629.1">
    <property type="nucleotide sequence ID" value="NZ_JBHULY010000019.1"/>
</dbReference>